<gene>
    <name evidence="1" type="ORF">A8C32_01685</name>
</gene>
<comment type="caution">
    <text evidence="1">The sequence shown here is derived from an EMBL/GenBank/DDBJ whole genome shotgun (WGS) entry which is preliminary data.</text>
</comment>
<dbReference type="AlphaFoldDB" id="A0A1E5TA16"/>
<dbReference type="OrthoDB" id="615153at2"/>
<proteinExistence type="predicted"/>
<dbReference type="Proteomes" id="UP000095713">
    <property type="component" value="Unassembled WGS sequence"/>
</dbReference>
<accession>A0A1E5TA16</accession>
<sequence length="452" mass="52389">MSNEHNPIAQRINLLQDLWIQQRLLKPKAQFIRWLIDEPDVPLVNGFYKLESSPYGKIDETLVVMLTDFDTITTFSYDLAKDWLTAYKKDAEKYPELQWPDFELLHASFKQIDKENTEASNVFLVELFTKFKTYEGKQTPLFIGVNPRKVTSYNELCVWICNIIEQLPQNIGLLVTDYKANNFYEAVFTNKEALFEKQTISLKNQNIQGAYTKLMTQGNPNDPEVAFRKCMIKMGEAATKGHQEKLINWGEKGLNIAKQTTNLSFWASAHLIYVGHLFGFKDTPRINHLLDKGIKIGHKNLEDKALLGVTLQLYSYKAAYYSFINKKEDALNWFLKQATLAQENNENYITVTAYKNAILLADQNKKISEMQDIIPVAFQTGYVIEDDTLKNTEFAYIASYYVNMLHEKEEETPQIKAELEAINKRMSHLFGETWEHQAKDLRKQIKDKELVS</sequence>
<name>A0A1E5TA16_9FLAO</name>
<keyword evidence="2" id="KW-1185">Reference proteome</keyword>
<dbReference type="STRING" id="1849968.A8C32_01685"/>
<evidence type="ECO:0000313" key="2">
    <source>
        <dbReference type="Proteomes" id="UP000095713"/>
    </source>
</evidence>
<reference evidence="1 2" key="1">
    <citation type="submission" date="2016-05" db="EMBL/GenBank/DDBJ databases">
        <title>Draft Genome Sequence of Algibacter sp. Strain SK-16 Isolated from the Surface Water of Aburatsubo Inlet.</title>
        <authorList>
            <person name="Wong S.-K."/>
            <person name="Yoshizawa S."/>
            <person name="Nakajima Y."/>
            <person name="Ogura Y."/>
            <person name="Tetsuya H."/>
            <person name="Hamasaki K."/>
        </authorList>
    </citation>
    <scope>NUCLEOTIDE SEQUENCE [LARGE SCALE GENOMIC DNA]</scope>
    <source>
        <strain evidence="1 2">SK-16</strain>
    </source>
</reference>
<evidence type="ECO:0000313" key="1">
    <source>
        <dbReference type="EMBL" id="OEK08201.1"/>
    </source>
</evidence>
<dbReference type="EMBL" id="MDJD01000034">
    <property type="protein sequence ID" value="OEK08201.1"/>
    <property type="molecule type" value="Genomic_DNA"/>
</dbReference>
<organism evidence="1 2">
    <name type="scientific">Flavivirga aquatica</name>
    <dbReference type="NCBI Taxonomy" id="1849968"/>
    <lineage>
        <taxon>Bacteria</taxon>
        <taxon>Pseudomonadati</taxon>
        <taxon>Bacteroidota</taxon>
        <taxon>Flavobacteriia</taxon>
        <taxon>Flavobacteriales</taxon>
        <taxon>Flavobacteriaceae</taxon>
        <taxon>Flavivirga</taxon>
    </lineage>
</organism>
<protein>
    <submittedName>
        <fullName evidence="1">Uncharacterized protein</fullName>
    </submittedName>
</protein>
<dbReference type="RefSeq" id="WP_069829711.1">
    <property type="nucleotide sequence ID" value="NZ_MDJD01000034.1"/>
</dbReference>